<evidence type="ECO:0000313" key="2">
    <source>
        <dbReference type="EMBL" id="UXX79418.1"/>
    </source>
</evidence>
<dbReference type="RefSeq" id="WP_263051161.1">
    <property type="nucleotide sequence ID" value="NZ_CP106735.1"/>
</dbReference>
<keyword evidence="2" id="KW-0255">Endonuclease</keyword>
<proteinExistence type="predicted"/>
<protein>
    <submittedName>
        <fullName evidence="2">Endonuclease domain-containing protein</fullName>
    </submittedName>
</protein>
<dbReference type="CDD" id="cd01038">
    <property type="entry name" value="Endonuclease_DUF559"/>
    <property type="match status" value="1"/>
</dbReference>
<dbReference type="InterPro" id="IPR047216">
    <property type="entry name" value="Endonuclease_DUF559_bact"/>
</dbReference>
<keyword evidence="2" id="KW-0540">Nuclease</keyword>
<dbReference type="SUPFAM" id="SSF52980">
    <property type="entry name" value="Restriction endonuclease-like"/>
    <property type="match status" value="1"/>
</dbReference>
<feature type="domain" description="DUF559" evidence="1">
    <location>
        <begin position="13"/>
        <end position="115"/>
    </location>
</feature>
<dbReference type="PANTHER" id="PTHR38590">
    <property type="entry name" value="BLL0828 PROTEIN"/>
    <property type="match status" value="1"/>
</dbReference>
<dbReference type="InterPro" id="IPR011335">
    <property type="entry name" value="Restrct_endonuc-II-like"/>
</dbReference>
<reference evidence="2" key="1">
    <citation type="submission" date="2022-10" db="EMBL/GenBank/DDBJ databases">
        <title>Comparative genomics and taxonomic characterization of three novel marine species of genus Reichenbachiella exhibiting antioxidant and polysaccharide degradation activities.</title>
        <authorList>
            <person name="Muhammad N."/>
            <person name="Lee Y.-J."/>
            <person name="Ko J."/>
            <person name="Kim S.-G."/>
        </authorList>
    </citation>
    <scope>NUCLEOTIDE SEQUENCE</scope>
    <source>
        <strain evidence="2">Wsw4-B4</strain>
    </source>
</reference>
<gene>
    <name evidence="2" type="ORF">N7E81_18865</name>
</gene>
<dbReference type="PANTHER" id="PTHR38590:SF1">
    <property type="entry name" value="BLL0828 PROTEIN"/>
    <property type="match status" value="1"/>
</dbReference>
<evidence type="ECO:0000259" key="1">
    <source>
        <dbReference type="Pfam" id="PF04480"/>
    </source>
</evidence>
<evidence type="ECO:0000313" key="3">
    <source>
        <dbReference type="Proteomes" id="UP001062165"/>
    </source>
</evidence>
<dbReference type="Pfam" id="PF04480">
    <property type="entry name" value="DUF559"/>
    <property type="match status" value="1"/>
</dbReference>
<organism evidence="2 3">
    <name type="scientific">Reichenbachiella carrageenanivorans</name>
    <dbReference type="NCBI Taxonomy" id="2979869"/>
    <lineage>
        <taxon>Bacteria</taxon>
        <taxon>Pseudomonadati</taxon>
        <taxon>Bacteroidota</taxon>
        <taxon>Cytophagia</taxon>
        <taxon>Cytophagales</taxon>
        <taxon>Reichenbachiellaceae</taxon>
        <taxon>Reichenbachiella</taxon>
    </lineage>
</organism>
<keyword evidence="2" id="KW-0378">Hydrolase</keyword>
<name>A0ABY6CZZ5_9BACT</name>
<dbReference type="Gene3D" id="3.40.960.10">
    <property type="entry name" value="VSR Endonuclease"/>
    <property type="match status" value="1"/>
</dbReference>
<dbReference type="EMBL" id="CP106735">
    <property type="protein sequence ID" value="UXX79418.1"/>
    <property type="molecule type" value="Genomic_DNA"/>
</dbReference>
<accession>A0ABY6CZZ5</accession>
<dbReference type="GO" id="GO:0004519">
    <property type="term" value="F:endonuclease activity"/>
    <property type="evidence" value="ECO:0007669"/>
    <property type="project" value="UniProtKB-KW"/>
</dbReference>
<dbReference type="Proteomes" id="UP001062165">
    <property type="component" value="Chromosome"/>
</dbReference>
<keyword evidence="3" id="KW-1185">Reference proteome</keyword>
<sequence length="130" mass="15113">MNDLHKGASSRLFEFAKANRKKQTPAEKILWDALRNRKLEGHKFRRQHPISQFIADFYCHESKLIIEVDGGYHSGQEQAEIDEGRTHELEELGIKVIRFKNEDVVNELLKILKHLKHDASPSKKQEKSSP</sequence>
<dbReference type="InterPro" id="IPR007569">
    <property type="entry name" value="DUF559"/>
</dbReference>